<dbReference type="OrthoDB" id="5569116at2"/>
<dbReference type="AlphaFoldDB" id="A0A4P9USK0"/>
<name>A0A4P9USK0_METBY</name>
<protein>
    <submittedName>
        <fullName evidence="1">Uncharacterized protein</fullName>
    </submittedName>
</protein>
<sequence length="162" mass="19000">MVKLSELKHIISLRIENSLRNAVQVTASRFYVRESDIYRFAINYMLKRLRCLHEDDFTGSDLLPLMLDIREDLIDSLSLKKHQLFNIMNGNNTHPDKFVAMSDIELLLTPRHLLKQRLLKIDDTLRSDVDSETWLRDYLLEKYQSHPDKNAIPFVLENSAGD</sequence>
<evidence type="ECO:0000313" key="1">
    <source>
        <dbReference type="EMBL" id="QCW83513.1"/>
    </source>
</evidence>
<dbReference type="EMBL" id="CP035467">
    <property type="protein sequence ID" value="QCW83513.1"/>
    <property type="molecule type" value="Genomic_DNA"/>
</dbReference>
<proteinExistence type="predicted"/>
<keyword evidence="2" id="KW-1185">Reference proteome</keyword>
<reference evidence="2" key="1">
    <citation type="journal article" date="2019" name="J. Bacteriol.">
        <title>A Mutagenic Screen Identifies a TonB-Dependent Receptor Required for the Lanthanide Metal Switch in the Type I Methanotroph 'Methylotuvimicrobium buryatense' 5GB1C.</title>
        <authorList>
            <person name="Groom J.D."/>
            <person name="Ford S.M."/>
            <person name="Pesesky M.W."/>
            <person name="Lidstrom M.E."/>
        </authorList>
    </citation>
    <scope>NUCLEOTIDE SEQUENCE [LARGE SCALE GENOMIC DNA]</scope>
    <source>
        <strain evidence="2">5GB1C</strain>
    </source>
</reference>
<gene>
    <name evidence="1" type="ORF">EQU24_15625</name>
</gene>
<dbReference type="Proteomes" id="UP000305881">
    <property type="component" value="Chromosome"/>
</dbReference>
<organism evidence="1 2">
    <name type="scientific">Methylotuvimicrobium buryatense</name>
    <name type="common">Methylomicrobium buryatense</name>
    <dbReference type="NCBI Taxonomy" id="95641"/>
    <lineage>
        <taxon>Bacteria</taxon>
        <taxon>Pseudomonadati</taxon>
        <taxon>Pseudomonadota</taxon>
        <taxon>Gammaproteobacteria</taxon>
        <taxon>Methylococcales</taxon>
        <taxon>Methylococcaceae</taxon>
        <taxon>Methylotuvimicrobium</taxon>
    </lineage>
</organism>
<dbReference type="KEGG" id="mbur:EQU24_15625"/>
<accession>A0A4P9USK0</accession>
<evidence type="ECO:0000313" key="2">
    <source>
        <dbReference type="Proteomes" id="UP000305881"/>
    </source>
</evidence>